<keyword evidence="1" id="KW-0472">Membrane</keyword>
<sequence length="199" mass="21170">MTQSRWITSRRAFGLGLLVGMMVGLGAAQLIMRREPDLVLRVEPLASPTAVVVYVTGAVARPGLYTVGSEARVAEVVEQAGPLPEADLSRVQMAARLQDGQMVVVPVRASPDLGHARGDAAGSSTEPTVSAEQLIDINRATVEDLQRLPGVGPILAQRIVSYRETHGPFQSPEQLAEVPGISPRMVDEWAGLITVGTTE</sequence>
<dbReference type="SMART" id="SM00278">
    <property type="entry name" value="HhH1"/>
    <property type="match status" value="2"/>
</dbReference>
<evidence type="ECO:0000313" key="4">
    <source>
        <dbReference type="Proteomes" id="UP000000447"/>
    </source>
</evidence>
<name>B9KYW7_THERP</name>
<dbReference type="InterPro" id="IPR003583">
    <property type="entry name" value="Hlx-hairpin-Hlx_DNA-bd_motif"/>
</dbReference>
<dbReference type="Pfam" id="PF12836">
    <property type="entry name" value="HHH_3"/>
    <property type="match status" value="1"/>
</dbReference>
<feature type="domain" description="Helix-hairpin-helix DNA-binding motif class 1" evidence="2">
    <location>
        <begin position="143"/>
        <end position="162"/>
    </location>
</feature>
<dbReference type="eggNOG" id="COG1555">
    <property type="taxonomic scope" value="Bacteria"/>
</dbReference>
<dbReference type="GO" id="GO:0006281">
    <property type="term" value="P:DNA repair"/>
    <property type="evidence" value="ECO:0007669"/>
    <property type="project" value="InterPro"/>
</dbReference>
<dbReference type="SUPFAM" id="SSF47781">
    <property type="entry name" value="RuvA domain 2-like"/>
    <property type="match status" value="1"/>
</dbReference>
<dbReference type="KEGG" id="tro:trd_0671"/>
<dbReference type="InterPro" id="IPR051675">
    <property type="entry name" value="Endo/Exo/Phosphatase_dom_1"/>
</dbReference>
<accession>B9KYW7</accession>
<dbReference type="GO" id="GO:0015627">
    <property type="term" value="C:type II protein secretion system complex"/>
    <property type="evidence" value="ECO:0007669"/>
    <property type="project" value="TreeGrafter"/>
</dbReference>
<dbReference type="InterPro" id="IPR004509">
    <property type="entry name" value="Competence_ComEA_HhH"/>
</dbReference>
<dbReference type="Proteomes" id="UP000000447">
    <property type="component" value="Chromosome"/>
</dbReference>
<keyword evidence="4" id="KW-1185">Reference proteome</keyword>
<dbReference type="InterPro" id="IPR010994">
    <property type="entry name" value="RuvA_2-like"/>
</dbReference>
<dbReference type="GO" id="GO:0003677">
    <property type="term" value="F:DNA binding"/>
    <property type="evidence" value="ECO:0007669"/>
    <property type="project" value="InterPro"/>
</dbReference>
<dbReference type="GO" id="GO:0015628">
    <property type="term" value="P:protein secretion by the type II secretion system"/>
    <property type="evidence" value="ECO:0007669"/>
    <property type="project" value="TreeGrafter"/>
</dbReference>
<dbReference type="AlphaFoldDB" id="B9KYW7"/>
<organism evidence="3 4">
    <name type="scientific">Thermomicrobium roseum (strain ATCC 27502 / DSM 5159 / P-2)</name>
    <dbReference type="NCBI Taxonomy" id="309801"/>
    <lineage>
        <taxon>Bacteria</taxon>
        <taxon>Pseudomonadati</taxon>
        <taxon>Thermomicrobiota</taxon>
        <taxon>Thermomicrobia</taxon>
        <taxon>Thermomicrobiales</taxon>
        <taxon>Thermomicrobiaceae</taxon>
        <taxon>Thermomicrobium</taxon>
    </lineage>
</organism>
<keyword evidence="1" id="KW-1133">Transmembrane helix</keyword>
<dbReference type="EMBL" id="CP001275">
    <property type="protein sequence ID" value="ACM05364.1"/>
    <property type="molecule type" value="Genomic_DNA"/>
</dbReference>
<evidence type="ECO:0000259" key="2">
    <source>
        <dbReference type="SMART" id="SM00278"/>
    </source>
</evidence>
<dbReference type="PANTHER" id="PTHR21180">
    <property type="entry name" value="ENDONUCLEASE/EXONUCLEASE/PHOSPHATASE FAMILY DOMAIN-CONTAINING PROTEIN 1"/>
    <property type="match status" value="1"/>
</dbReference>
<dbReference type="STRING" id="309801.trd_0671"/>
<dbReference type="Pfam" id="PF10531">
    <property type="entry name" value="SLBB"/>
    <property type="match status" value="1"/>
</dbReference>
<dbReference type="PANTHER" id="PTHR21180:SF32">
    <property type="entry name" value="ENDONUCLEASE_EXONUCLEASE_PHOSPHATASE FAMILY DOMAIN-CONTAINING PROTEIN 1"/>
    <property type="match status" value="1"/>
</dbReference>
<protein>
    <submittedName>
        <fullName evidence="3">Competence protein ComEA helix-hairpin-helix repeat region</fullName>
    </submittedName>
</protein>
<dbReference type="InterPro" id="IPR019554">
    <property type="entry name" value="Soluble_ligand-bd"/>
</dbReference>
<evidence type="ECO:0000256" key="1">
    <source>
        <dbReference type="SAM" id="Phobius"/>
    </source>
</evidence>
<dbReference type="Gene3D" id="1.10.150.280">
    <property type="entry name" value="AF1531-like domain"/>
    <property type="match status" value="1"/>
</dbReference>
<feature type="transmembrane region" description="Helical" evidence="1">
    <location>
        <begin position="12"/>
        <end position="32"/>
    </location>
</feature>
<proteinExistence type="predicted"/>
<keyword evidence="1" id="KW-0812">Transmembrane</keyword>
<dbReference type="OrthoDB" id="9790239at2"/>
<reference evidence="3 4" key="1">
    <citation type="journal article" date="2009" name="PLoS ONE">
        <title>Complete genome sequence of the aerobic CO-oxidizing thermophile Thermomicrobium roseum.</title>
        <authorList>
            <person name="Wu D."/>
            <person name="Raymond J."/>
            <person name="Wu M."/>
            <person name="Chatterji S."/>
            <person name="Ren Q."/>
            <person name="Graham J.E."/>
            <person name="Bryant D.A."/>
            <person name="Robb F."/>
            <person name="Colman A."/>
            <person name="Tallon L.J."/>
            <person name="Badger J.H."/>
            <person name="Madupu R."/>
            <person name="Ward N.L."/>
            <person name="Eisen J.A."/>
        </authorList>
    </citation>
    <scope>NUCLEOTIDE SEQUENCE [LARGE SCALE GENOMIC DNA]</scope>
    <source>
        <strain evidence="4">ATCC 27502 / DSM 5159 / P-2</strain>
    </source>
</reference>
<gene>
    <name evidence="3" type="ordered locus">trd_0671</name>
</gene>
<dbReference type="RefSeq" id="WP_012642067.1">
    <property type="nucleotide sequence ID" value="NC_011959.1"/>
</dbReference>
<evidence type="ECO:0000313" key="3">
    <source>
        <dbReference type="EMBL" id="ACM05364.1"/>
    </source>
</evidence>
<dbReference type="NCBIfam" id="TIGR00426">
    <property type="entry name" value="competence protein ComEA helix-hairpin-helix repeat region"/>
    <property type="match status" value="1"/>
</dbReference>
<feature type="domain" description="Helix-hairpin-helix DNA-binding motif class 1" evidence="2">
    <location>
        <begin position="173"/>
        <end position="192"/>
    </location>
</feature>
<dbReference type="Gene3D" id="3.10.560.10">
    <property type="entry name" value="Outer membrane lipoprotein wza domain like"/>
    <property type="match status" value="1"/>
</dbReference>
<dbReference type="HOGENOM" id="CLU_052011_1_1_0"/>